<dbReference type="HOGENOM" id="CLU_1538655_0_0_3"/>
<dbReference type="EMBL" id="CP000807">
    <property type="protein sequence ID" value="ACB54461.1"/>
    <property type="molecule type" value="Genomic_DNA"/>
</dbReference>
<dbReference type="PANTHER" id="PTHR46246">
    <property type="entry name" value="GUANOSINE-3',5'-BIS(DIPHOSPHATE) 3'-PYROPHOSPHOHYDROLASE MESH1"/>
    <property type="match status" value="1"/>
</dbReference>
<evidence type="ECO:0000313" key="1">
    <source>
        <dbReference type="EMBL" id="ACB54461.1"/>
    </source>
</evidence>
<dbReference type="Pfam" id="PF13328">
    <property type="entry name" value="HD_4"/>
    <property type="match status" value="1"/>
</dbReference>
<evidence type="ECO:0000313" key="2">
    <source>
        <dbReference type="Proteomes" id="UP000001203"/>
    </source>
</evidence>
<name>B1X2V0_CROS5</name>
<dbReference type="KEGG" id="cyt:cce_5115"/>
<dbReference type="STRING" id="43989.cce_5115"/>
<proteinExistence type="predicted"/>
<keyword evidence="2" id="KW-1185">Reference proteome</keyword>
<organism evidence="1 2">
    <name type="scientific">Crocosphaera subtropica (strain ATCC 51142 / BH68)</name>
    <name type="common">Cyanothece sp. (strain ATCC 51142)</name>
    <dbReference type="NCBI Taxonomy" id="43989"/>
    <lineage>
        <taxon>Bacteria</taxon>
        <taxon>Bacillati</taxon>
        <taxon>Cyanobacteriota</taxon>
        <taxon>Cyanophyceae</taxon>
        <taxon>Oscillatoriophycideae</taxon>
        <taxon>Chroococcales</taxon>
        <taxon>Aphanothecaceae</taxon>
        <taxon>Crocosphaera</taxon>
        <taxon>Crocosphaera subtropica</taxon>
    </lineage>
</organism>
<sequence>MTDWEAQFKTAELMALKAHQGEQYGNFPYHHHLQEVVNVLIEFGATLNNPETALILIAAWLHDSVEDTSLTYDLILNRFGQEVADIVEAVTDEPGRNRKERKALTYAKTRKNEKAIILKLADRIANLRASRLYNSQKLKIYAKEQKDFEQALQAYSNSPLSQQLWTELEHTLTAFH</sequence>
<dbReference type="eggNOG" id="COG0317">
    <property type="taxonomic scope" value="Bacteria"/>
</dbReference>
<dbReference type="InterPro" id="IPR052194">
    <property type="entry name" value="MESH1"/>
</dbReference>
<dbReference type="GO" id="GO:0008893">
    <property type="term" value="F:guanosine-3',5'-bis(diphosphate) 3'-diphosphatase activity"/>
    <property type="evidence" value="ECO:0007669"/>
    <property type="project" value="TreeGrafter"/>
</dbReference>
<dbReference type="RefSeq" id="WP_009547859.1">
    <property type="nucleotide sequence ID" value="NC_010547.1"/>
</dbReference>
<dbReference type="AlphaFoldDB" id="B1X2V0"/>
<dbReference type="Proteomes" id="UP000001203">
    <property type="component" value="Chromosome linear"/>
</dbReference>
<reference evidence="1 2" key="1">
    <citation type="journal article" date="2008" name="Proc. Natl. Acad. Sci. U.S.A.">
        <title>The genome of Cyanothece 51142, a unicellular diazotrophic cyanobacterium important in the marine nitrogen cycle.</title>
        <authorList>
            <person name="Welsh E.A."/>
            <person name="Liberton M."/>
            <person name="Stoeckel J."/>
            <person name="Loh T."/>
            <person name="Elvitigala T."/>
            <person name="Wang C."/>
            <person name="Wollam A."/>
            <person name="Fulton R.S."/>
            <person name="Clifton S.W."/>
            <person name="Jacobs J.M."/>
            <person name="Aurora R."/>
            <person name="Ghosh B.K."/>
            <person name="Sherman L.A."/>
            <person name="Smith R.D."/>
            <person name="Wilson R.K."/>
            <person name="Pakrasi H.B."/>
        </authorList>
    </citation>
    <scope>NUCLEOTIDE SEQUENCE [LARGE SCALE GENOMIC DNA]</scope>
    <source>
        <strain evidence="2">ATCC 51142 / BH68</strain>
    </source>
</reference>
<dbReference type="OrthoDB" id="9802385at2"/>
<dbReference type="Gene3D" id="1.10.3210.10">
    <property type="entry name" value="Hypothetical protein af1432"/>
    <property type="match status" value="1"/>
</dbReference>
<evidence type="ECO:0008006" key="3">
    <source>
        <dbReference type="Google" id="ProtNLM"/>
    </source>
</evidence>
<accession>B1X2V0</accession>
<protein>
    <recommendedName>
        <fullName evidence="3">HD/PDEase domain-containing protein</fullName>
    </recommendedName>
</protein>
<dbReference type="SUPFAM" id="SSF109604">
    <property type="entry name" value="HD-domain/PDEase-like"/>
    <property type="match status" value="1"/>
</dbReference>
<gene>
    <name evidence="1" type="ordered locus">cce_5115</name>
</gene>
<dbReference type="PANTHER" id="PTHR46246:SF1">
    <property type="entry name" value="GUANOSINE-3',5'-BIS(DIPHOSPHATE) 3'-PYROPHOSPHOHYDROLASE MESH1"/>
    <property type="match status" value="1"/>
</dbReference>